<evidence type="ECO:0000313" key="10">
    <source>
        <dbReference type="Proteomes" id="UP001108240"/>
    </source>
</evidence>
<dbReference type="AlphaFoldDB" id="A0A9J8B1D6"/>
<reference evidence="9" key="1">
    <citation type="submission" date="2025-08" db="UniProtKB">
        <authorList>
            <consortium name="Ensembl"/>
        </authorList>
    </citation>
    <scope>IDENTIFICATION</scope>
</reference>
<comment type="subcellular location">
    <subcellularLocation>
        <location evidence="2">Nucleus</location>
    </subcellularLocation>
</comment>
<keyword evidence="10" id="KW-1185">Reference proteome</keyword>
<name>A0A9J8B1D6_CYPCA</name>
<organism evidence="9 10">
    <name type="scientific">Cyprinus carpio carpio</name>
    <dbReference type="NCBI Taxonomy" id="630221"/>
    <lineage>
        <taxon>Eukaryota</taxon>
        <taxon>Metazoa</taxon>
        <taxon>Chordata</taxon>
        <taxon>Craniata</taxon>
        <taxon>Vertebrata</taxon>
        <taxon>Euteleostomi</taxon>
        <taxon>Actinopterygii</taxon>
        <taxon>Neopterygii</taxon>
        <taxon>Teleostei</taxon>
        <taxon>Ostariophysi</taxon>
        <taxon>Cypriniformes</taxon>
        <taxon>Cyprinidae</taxon>
        <taxon>Cyprininae</taxon>
        <taxon>Cyprinus</taxon>
    </lineage>
</organism>
<reference evidence="9" key="2">
    <citation type="submission" date="2025-09" db="UniProtKB">
        <authorList>
            <consortium name="Ensembl"/>
        </authorList>
    </citation>
    <scope>IDENTIFICATION</scope>
</reference>
<comment type="similarity">
    <text evidence="3">Belongs to the HARBI1 family.</text>
</comment>
<keyword evidence="6" id="KW-0378">Hydrolase</keyword>
<keyword evidence="7" id="KW-0539">Nucleus</keyword>
<evidence type="ECO:0000259" key="8">
    <source>
        <dbReference type="Pfam" id="PF13359"/>
    </source>
</evidence>
<dbReference type="Ensembl" id="ENSCCRT00000108515.1">
    <property type="protein sequence ID" value="ENSCCRP00000151439.1"/>
    <property type="gene ID" value="ENSCCRG00000065076.1"/>
</dbReference>
<feature type="domain" description="DDE Tnp4" evidence="8">
    <location>
        <begin position="171"/>
        <end position="335"/>
    </location>
</feature>
<dbReference type="Proteomes" id="UP001108240">
    <property type="component" value="Unplaced"/>
</dbReference>
<dbReference type="GO" id="GO:0016787">
    <property type="term" value="F:hydrolase activity"/>
    <property type="evidence" value="ECO:0007669"/>
    <property type="project" value="UniProtKB-KW"/>
</dbReference>
<evidence type="ECO:0000256" key="1">
    <source>
        <dbReference type="ARBA" id="ARBA00001968"/>
    </source>
</evidence>
<comment type="cofactor">
    <cofactor evidence="1">
        <name>a divalent metal cation</name>
        <dbReference type="ChEBI" id="CHEBI:60240"/>
    </cofactor>
</comment>
<dbReference type="GO" id="GO:0004518">
    <property type="term" value="F:nuclease activity"/>
    <property type="evidence" value="ECO:0007669"/>
    <property type="project" value="UniProtKB-KW"/>
</dbReference>
<dbReference type="InterPro" id="IPR045249">
    <property type="entry name" value="HARBI1-like"/>
</dbReference>
<dbReference type="OMA" id="ICLEPDK"/>
<evidence type="ECO:0000256" key="4">
    <source>
        <dbReference type="ARBA" id="ARBA00022722"/>
    </source>
</evidence>
<evidence type="ECO:0000256" key="5">
    <source>
        <dbReference type="ARBA" id="ARBA00022723"/>
    </source>
</evidence>
<keyword evidence="4" id="KW-0540">Nuclease</keyword>
<keyword evidence="5" id="KW-0479">Metal-binding</keyword>
<dbReference type="PANTHER" id="PTHR22930">
    <property type="match status" value="1"/>
</dbReference>
<dbReference type="GO" id="GO:0046872">
    <property type="term" value="F:metal ion binding"/>
    <property type="evidence" value="ECO:0007669"/>
    <property type="project" value="UniProtKB-KW"/>
</dbReference>
<dbReference type="GeneTree" id="ENSGT00940000164115"/>
<evidence type="ECO:0000256" key="6">
    <source>
        <dbReference type="ARBA" id="ARBA00022801"/>
    </source>
</evidence>
<evidence type="ECO:0000313" key="9">
    <source>
        <dbReference type="Ensembl" id="ENSCCRP00000151439.1"/>
    </source>
</evidence>
<dbReference type="PANTHER" id="PTHR22930:SF258">
    <property type="entry name" value="PROTEIN ALP1-LIKE ISOFORM X1"/>
    <property type="match status" value="1"/>
</dbReference>
<evidence type="ECO:0000256" key="7">
    <source>
        <dbReference type="ARBA" id="ARBA00023242"/>
    </source>
</evidence>
<proteinExistence type="inferred from homology"/>
<dbReference type="InterPro" id="IPR027806">
    <property type="entry name" value="HARBI1_dom"/>
</dbReference>
<dbReference type="Pfam" id="PF13359">
    <property type="entry name" value="DDE_Tnp_4"/>
    <property type="match status" value="1"/>
</dbReference>
<sequence length="398" mass="45796">MVAHKKLAVRIACALICSENKKKKRRLWRRKWLGRREEQGLCVLQRELEMDDQTGFRKLLRMTAEEFNILLGMVGPLITKQHTQMRRAISPRERLAVTMRFLATGETFSSLSFQYRVGVSTISEMVMETCAALYKVMKKDFLKTPSTEAEWRGIAHEFQSKWQFPHCLGALDGKHIRIQPPAKSGSLYHNYKSSFSVIMMAAVDANYKFIYASVGTQGRVSDAGLFAQSDLRQAMAQGRLNFPPPEPLPSGDIMMPYMFVGDEAYPLRCDLMKPYPYRQMEHSQRVLNYRLSRARRVVENAFGILANKLRVFRSTICLEPDKVVKITMASLCIHNFLRERRSEAYTPPAFADWENNDHSIVEGNWRNQGTGSFQPVDHSCLTFRLCSLARETHLVLRI</sequence>
<protein>
    <recommendedName>
        <fullName evidence="8">DDE Tnp4 domain-containing protein</fullName>
    </recommendedName>
</protein>
<accession>A0A9J8B1D6</accession>
<dbReference type="GO" id="GO:0005634">
    <property type="term" value="C:nucleus"/>
    <property type="evidence" value="ECO:0007669"/>
    <property type="project" value="UniProtKB-SubCell"/>
</dbReference>
<evidence type="ECO:0000256" key="2">
    <source>
        <dbReference type="ARBA" id="ARBA00004123"/>
    </source>
</evidence>
<evidence type="ECO:0000256" key="3">
    <source>
        <dbReference type="ARBA" id="ARBA00006958"/>
    </source>
</evidence>